<keyword evidence="1" id="KW-0812">Transmembrane</keyword>
<dbReference type="SMART" id="SM00014">
    <property type="entry name" value="acidPPc"/>
    <property type="match status" value="1"/>
</dbReference>
<protein>
    <submittedName>
        <fullName evidence="3">Phosphatase</fullName>
    </submittedName>
</protein>
<feature type="transmembrane region" description="Helical" evidence="1">
    <location>
        <begin position="12"/>
        <end position="36"/>
    </location>
</feature>
<gene>
    <name evidence="3" type="ORF">WR164_05690</name>
</gene>
<dbReference type="AlphaFoldDB" id="A0A9W6B168"/>
<dbReference type="PANTHER" id="PTHR14969">
    <property type="entry name" value="SPHINGOSINE-1-PHOSPHATE PHOSPHOHYDROLASE"/>
    <property type="match status" value="1"/>
</dbReference>
<evidence type="ECO:0000256" key="1">
    <source>
        <dbReference type="SAM" id="Phobius"/>
    </source>
</evidence>
<reference evidence="3" key="2">
    <citation type="journal article" date="2023" name="PLoS ONE">
        <title>Philodulcilactobacillus myokoensis gen. nov., sp. nov., a fructophilic, acidophilic, and agar-phobic lactic acid bacterium isolated from fermented vegetable extracts.</title>
        <authorList>
            <person name="Kouya T."/>
            <person name="Ishiyama Y."/>
            <person name="Ohashi S."/>
            <person name="Kumakubo R."/>
            <person name="Yamazaki T."/>
            <person name="Otaki T."/>
        </authorList>
    </citation>
    <scope>NUCLEOTIDE SEQUENCE</scope>
    <source>
        <strain evidence="3">WR16-4</strain>
    </source>
</reference>
<dbReference type="PANTHER" id="PTHR14969:SF13">
    <property type="entry name" value="AT30094P"/>
    <property type="match status" value="1"/>
</dbReference>
<evidence type="ECO:0000313" key="3">
    <source>
        <dbReference type="EMBL" id="GLB46590.1"/>
    </source>
</evidence>
<feature type="transmembrane region" description="Helical" evidence="1">
    <location>
        <begin position="56"/>
        <end position="81"/>
    </location>
</feature>
<keyword evidence="1" id="KW-1133">Transmembrane helix</keyword>
<dbReference type="EMBL" id="BRPL01000002">
    <property type="protein sequence ID" value="GLB46590.1"/>
    <property type="molecule type" value="Genomic_DNA"/>
</dbReference>
<reference evidence="3" key="1">
    <citation type="submission" date="2022-07" db="EMBL/GenBank/DDBJ databases">
        <authorList>
            <person name="Kouya T."/>
            <person name="Ishiyama Y."/>
        </authorList>
    </citation>
    <scope>NUCLEOTIDE SEQUENCE</scope>
    <source>
        <strain evidence="3">WR16-4</strain>
    </source>
</reference>
<comment type="caution">
    <text evidence="3">The sequence shown here is derived from an EMBL/GenBank/DDBJ whole genome shotgun (WGS) entry which is preliminary data.</text>
</comment>
<dbReference type="InterPro" id="IPR036938">
    <property type="entry name" value="PAP2/HPO_sf"/>
</dbReference>
<name>A0A9W6B168_9LACO</name>
<feature type="transmembrane region" description="Helical" evidence="1">
    <location>
        <begin position="185"/>
        <end position="204"/>
    </location>
</feature>
<feature type="domain" description="Phosphatidic acid phosphatase type 2/haloperoxidase" evidence="2">
    <location>
        <begin position="85"/>
        <end position="200"/>
    </location>
</feature>
<evidence type="ECO:0000259" key="2">
    <source>
        <dbReference type="SMART" id="SM00014"/>
    </source>
</evidence>
<feature type="transmembrane region" description="Helical" evidence="1">
    <location>
        <begin position="157"/>
        <end position="179"/>
    </location>
</feature>
<dbReference type="CDD" id="cd03392">
    <property type="entry name" value="PAP2_like_2"/>
    <property type="match status" value="1"/>
</dbReference>
<accession>A0A9W6B168</accession>
<keyword evidence="1" id="KW-0472">Membrane</keyword>
<organism evidence="3 4">
    <name type="scientific">Philodulcilactobacillus myokoensis</name>
    <dbReference type="NCBI Taxonomy" id="2929573"/>
    <lineage>
        <taxon>Bacteria</taxon>
        <taxon>Bacillati</taxon>
        <taxon>Bacillota</taxon>
        <taxon>Bacilli</taxon>
        <taxon>Lactobacillales</taxon>
        <taxon>Lactobacillaceae</taxon>
        <taxon>Philodulcilactobacillus</taxon>
    </lineage>
</organism>
<dbReference type="RefSeq" id="WP_286136054.1">
    <property type="nucleotide sequence ID" value="NZ_BRPL01000002.1"/>
</dbReference>
<evidence type="ECO:0000313" key="4">
    <source>
        <dbReference type="Proteomes" id="UP001144204"/>
    </source>
</evidence>
<keyword evidence="4" id="KW-1185">Reference proteome</keyword>
<dbReference type="SUPFAM" id="SSF48317">
    <property type="entry name" value="Acid phosphatase/Vanadium-dependent haloperoxidase"/>
    <property type="match status" value="1"/>
</dbReference>
<dbReference type="Pfam" id="PF01569">
    <property type="entry name" value="PAP2"/>
    <property type="match status" value="1"/>
</dbReference>
<proteinExistence type="predicted"/>
<sequence>MLIYKEWDSRLRFWIALIFSVALTVFVMFNSGYLQFLDSMFTADVQKNESGLKEGFYNLITMIANPKMDILWILIIAFILWGFKYKVYALWSVCTIIGSDVFGAIIKMIVRRPRPLLHLAKDKGFSFPSMHVFGMMIVISVIWILVVPFIKRQWLQWVVKIAGIIMVLLVMMSRIYLNAHFPTDTLGGVLLGYLWLQICEFLYIKFAPKINYLSVFSHNIM</sequence>
<feature type="transmembrane region" description="Helical" evidence="1">
    <location>
        <begin position="88"/>
        <end position="110"/>
    </location>
</feature>
<dbReference type="InterPro" id="IPR000326">
    <property type="entry name" value="PAP2/HPO"/>
</dbReference>
<feature type="transmembrane region" description="Helical" evidence="1">
    <location>
        <begin position="130"/>
        <end position="150"/>
    </location>
</feature>
<dbReference type="Gene3D" id="1.20.144.10">
    <property type="entry name" value="Phosphatidic acid phosphatase type 2/haloperoxidase"/>
    <property type="match status" value="2"/>
</dbReference>
<dbReference type="Proteomes" id="UP001144204">
    <property type="component" value="Unassembled WGS sequence"/>
</dbReference>